<dbReference type="Proteomes" id="UP001057375">
    <property type="component" value="Unassembled WGS sequence"/>
</dbReference>
<feature type="domain" description="Reverse transcriptase" evidence="1">
    <location>
        <begin position="109"/>
        <end position="178"/>
    </location>
</feature>
<dbReference type="CDD" id="cd01647">
    <property type="entry name" value="RT_LTR"/>
    <property type="match status" value="1"/>
</dbReference>
<feature type="non-terminal residue" evidence="2">
    <location>
        <position position="1"/>
    </location>
</feature>
<dbReference type="PANTHER" id="PTHR24559">
    <property type="entry name" value="TRANSPOSON TY3-I GAG-POL POLYPROTEIN"/>
    <property type="match status" value="1"/>
</dbReference>
<name>A0ABQ5KYV9_9EUKA</name>
<dbReference type="Gene3D" id="3.30.70.270">
    <property type="match status" value="1"/>
</dbReference>
<dbReference type="EMBL" id="BQXS01004918">
    <property type="protein sequence ID" value="GKT37627.1"/>
    <property type="molecule type" value="Genomic_DNA"/>
</dbReference>
<dbReference type="InterPro" id="IPR053134">
    <property type="entry name" value="RNA-dir_DNA_polymerase"/>
</dbReference>
<reference evidence="2" key="1">
    <citation type="submission" date="2022-03" db="EMBL/GenBank/DDBJ databases">
        <title>Draft genome sequence of Aduncisulcus paluster, a free-living microaerophilic Fornicata.</title>
        <authorList>
            <person name="Yuyama I."/>
            <person name="Kume K."/>
            <person name="Tamura T."/>
            <person name="Inagaki Y."/>
            <person name="Hashimoto T."/>
        </authorList>
    </citation>
    <scope>NUCLEOTIDE SEQUENCE</scope>
    <source>
        <strain evidence="2">NY0171</strain>
    </source>
</reference>
<protein>
    <recommendedName>
        <fullName evidence="1">Reverse transcriptase domain-containing protein</fullName>
    </recommendedName>
</protein>
<dbReference type="InterPro" id="IPR043128">
    <property type="entry name" value="Rev_trsase/Diguanyl_cyclase"/>
</dbReference>
<dbReference type="Pfam" id="PF00078">
    <property type="entry name" value="RVT_1"/>
    <property type="match status" value="1"/>
</dbReference>
<evidence type="ECO:0000313" key="2">
    <source>
        <dbReference type="EMBL" id="GKT37627.1"/>
    </source>
</evidence>
<keyword evidence="3" id="KW-1185">Reference proteome</keyword>
<dbReference type="InterPro" id="IPR000477">
    <property type="entry name" value="RT_dom"/>
</dbReference>
<comment type="caution">
    <text evidence="2">The sequence shown here is derived from an EMBL/GenBank/DDBJ whole genome shotgun (WGS) entry which is preliminary data.</text>
</comment>
<dbReference type="Gene3D" id="3.10.10.10">
    <property type="entry name" value="HIV Type 1 Reverse Transcriptase, subunit A, domain 1"/>
    <property type="match status" value="1"/>
</dbReference>
<evidence type="ECO:0000259" key="1">
    <source>
        <dbReference type="Pfam" id="PF00078"/>
    </source>
</evidence>
<sequence>LAEHVSPKDREKFSKVYDPVKPEECWYESLIIGLFKSMEDLFDDIDDTPASVEPFRVELLDETRSVAEPYRQIRRDWKHEIQDQLIKMNDKGIIRESKSQYHCVTVIQPKKNGKLRLCVDYRPINAVTKGVGQVLPRINDLFAAMNGMKYFAVLDLTSGYHQISVHEDSIKYTSFVTEYGHE</sequence>
<dbReference type="SUPFAM" id="SSF56672">
    <property type="entry name" value="DNA/RNA polymerases"/>
    <property type="match status" value="1"/>
</dbReference>
<dbReference type="PANTHER" id="PTHR24559:SF444">
    <property type="entry name" value="REVERSE TRANSCRIPTASE DOMAIN-CONTAINING PROTEIN"/>
    <property type="match status" value="1"/>
</dbReference>
<accession>A0ABQ5KYV9</accession>
<evidence type="ECO:0000313" key="3">
    <source>
        <dbReference type="Proteomes" id="UP001057375"/>
    </source>
</evidence>
<organism evidence="2 3">
    <name type="scientific">Aduncisulcus paluster</name>
    <dbReference type="NCBI Taxonomy" id="2918883"/>
    <lineage>
        <taxon>Eukaryota</taxon>
        <taxon>Metamonada</taxon>
        <taxon>Carpediemonas-like organisms</taxon>
        <taxon>Aduncisulcus</taxon>
    </lineage>
</organism>
<gene>
    <name evidence="2" type="ORF">ADUPG1_003565</name>
</gene>
<proteinExistence type="predicted"/>
<dbReference type="InterPro" id="IPR043502">
    <property type="entry name" value="DNA/RNA_pol_sf"/>
</dbReference>